<dbReference type="GO" id="GO:0016020">
    <property type="term" value="C:membrane"/>
    <property type="evidence" value="ECO:0007669"/>
    <property type="project" value="UniProtKB-SubCell"/>
</dbReference>
<reference evidence="9" key="1">
    <citation type="submission" date="2021-01" db="EMBL/GenBank/DDBJ databases">
        <title>Modified the classification status of verrucomicrobia.</title>
        <authorList>
            <person name="Feng X."/>
        </authorList>
    </citation>
    <scope>NUCLEOTIDE SEQUENCE</scope>
    <source>
        <strain evidence="9">KCTC 12986</strain>
    </source>
</reference>
<dbReference type="Proteomes" id="UP000604083">
    <property type="component" value="Unassembled WGS sequence"/>
</dbReference>
<gene>
    <name evidence="9" type="ORF">JIN78_05100</name>
</gene>
<dbReference type="NCBIfam" id="TIGR03025">
    <property type="entry name" value="EPS_sugtrans"/>
    <property type="match status" value="1"/>
</dbReference>
<comment type="similarity">
    <text evidence="2">Belongs to the bacterial sugar transferase family.</text>
</comment>
<dbReference type="InterPro" id="IPR017475">
    <property type="entry name" value="EPS_sugar_tfrase"/>
</dbReference>
<feature type="transmembrane region" description="Helical" evidence="7">
    <location>
        <begin position="91"/>
        <end position="110"/>
    </location>
</feature>
<keyword evidence="10" id="KW-1185">Reference proteome</keyword>
<dbReference type="GO" id="GO:0016780">
    <property type="term" value="F:phosphotransferase activity, for other substituted phosphate groups"/>
    <property type="evidence" value="ECO:0007669"/>
    <property type="project" value="TreeGrafter"/>
</dbReference>
<sequence length="444" mass="49691">MIAAFLRDPFRDLIGMGELNQVQGGIRDLTWVLFIIVPFLPFVLDLFGFYRNPLRKKVGTSLVQLLQSFIVVSLIVGLVVIFAKISVESRWILGAGIPLAGIVLLLREAATKSIILHSIRAEDAKEAVIISGGEAEIAEFLDSTSEEVKAGWKIVEKLDLREVSIAEFESKIKDASVGRVLFLARHTEFGQLAKAIEICELQGVEAWVSASFIRTQVARPDFDLVGGKPMLVLRSTPELSWALFAKAVFDRVAAFCLILVSLPLWLVAAAGVKHGSPTGPVLFRQKRAGRYGKPFTMYKFRTMVPDAEAKLAEVKKEVGNQMSGPVFKLDKDPRVFAFGTWLRKTSIDELPQLLNVLKGDMSMVGPRPLPLYEVDEFERIEHRRRLSVKPGITCTWQAGGRNQITEFEDWVKMDLAYIDNWSLWLDFKLIMKTIPAVLFSRGAK</sequence>
<name>A0A934VH07_9BACT</name>
<protein>
    <submittedName>
        <fullName evidence="9">Sugar transferase</fullName>
    </submittedName>
</protein>
<organism evidence="9 10">
    <name type="scientific">Roseibacillus ishigakijimensis</name>
    <dbReference type="NCBI Taxonomy" id="454146"/>
    <lineage>
        <taxon>Bacteria</taxon>
        <taxon>Pseudomonadati</taxon>
        <taxon>Verrucomicrobiota</taxon>
        <taxon>Verrucomicrobiia</taxon>
        <taxon>Verrucomicrobiales</taxon>
        <taxon>Verrucomicrobiaceae</taxon>
        <taxon>Roseibacillus</taxon>
    </lineage>
</organism>
<keyword evidence="5 7" id="KW-1133">Transmembrane helix</keyword>
<evidence type="ECO:0000256" key="7">
    <source>
        <dbReference type="SAM" id="Phobius"/>
    </source>
</evidence>
<comment type="caution">
    <text evidence="9">The sequence shown here is derived from an EMBL/GenBank/DDBJ whole genome shotgun (WGS) entry which is preliminary data.</text>
</comment>
<feature type="transmembrane region" description="Helical" evidence="7">
    <location>
        <begin position="29"/>
        <end position="50"/>
    </location>
</feature>
<dbReference type="PANTHER" id="PTHR30576:SF10">
    <property type="entry name" value="SLL5057 PROTEIN"/>
    <property type="match status" value="1"/>
</dbReference>
<keyword evidence="3 9" id="KW-0808">Transferase</keyword>
<proteinExistence type="inferred from homology"/>
<dbReference type="AlphaFoldDB" id="A0A934VH07"/>
<feature type="transmembrane region" description="Helical" evidence="7">
    <location>
        <begin position="62"/>
        <end position="85"/>
    </location>
</feature>
<comment type="subcellular location">
    <subcellularLocation>
        <location evidence="1">Membrane</location>
        <topology evidence="1">Multi-pass membrane protein</topology>
    </subcellularLocation>
</comment>
<dbReference type="Pfam" id="PF02397">
    <property type="entry name" value="Bac_transf"/>
    <property type="match status" value="1"/>
</dbReference>
<evidence type="ECO:0000313" key="9">
    <source>
        <dbReference type="EMBL" id="MBK1833433.1"/>
    </source>
</evidence>
<evidence type="ECO:0000313" key="10">
    <source>
        <dbReference type="Proteomes" id="UP000604083"/>
    </source>
</evidence>
<evidence type="ECO:0000256" key="5">
    <source>
        <dbReference type="ARBA" id="ARBA00022989"/>
    </source>
</evidence>
<dbReference type="EMBL" id="JAENIO010000008">
    <property type="protein sequence ID" value="MBK1833433.1"/>
    <property type="molecule type" value="Genomic_DNA"/>
</dbReference>
<evidence type="ECO:0000256" key="4">
    <source>
        <dbReference type="ARBA" id="ARBA00022692"/>
    </source>
</evidence>
<evidence type="ECO:0000256" key="2">
    <source>
        <dbReference type="ARBA" id="ARBA00006464"/>
    </source>
</evidence>
<keyword evidence="4 7" id="KW-0812">Transmembrane</keyword>
<keyword evidence="6 7" id="KW-0472">Membrane</keyword>
<evidence type="ECO:0000256" key="1">
    <source>
        <dbReference type="ARBA" id="ARBA00004141"/>
    </source>
</evidence>
<evidence type="ECO:0000256" key="6">
    <source>
        <dbReference type="ARBA" id="ARBA00023136"/>
    </source>
</evidence>
<accession>A0A934VH07</accession>
<feature type="domain" description="Bacterial sugar transferase" evidence="8">
    <location>
        <begin position="246"/>
        <end position="438"/>
    </location>
</feature>
<dbReference type="InterPro" id="IPR003362">
    <property type="entry name" value="Bact_transf"/>
</dbReference>
<dbReference type="PANTHER" id="PTHR30576">
    <property type="entry name" value="COLANIC BIOSYNTHESIS UDP-GLUCOSE LIPID CARRIER TRANSFERASE"/>
    <property type="match status" value="1"/>
</dbReference>
<evidence type="ECO:0000256" key="3">
    <source>
        <dbReference type="ARBA" id="ARBA00022679"/>
    </source>
</evidence>
<evidence type="ECO:0000259" key="8">
    <source>
        <dbReference type="Pfam" id="PF02397"/>
    </source>
</evidence>